<evidence type="ECO:0000313" key="2">
    <source>
        <dbReference type="Proteomes" id="UP001499994"/>
    </source>
</evidence>
<protein>
    <submittedName>
        <fullName evidence="1">Uncharacterized protein</fullName>
    </submittedName>
</protein>
<gene>
    <name evidence="1" type="ORF">GCM10022405_14670</name>
</gene>
<dbReference type="Proteomes" id="UP001499994">
    <property type="component" value="Unassembled WGS sequence"/>
</dbReference>
<organism evidence="1 2">
    <name type="scientific">Gibbsiella dentisursi</name>
    <dbReference type="NCBI Taxonomy" id="796890"/>
    <lineage>
        <taxon>Bacteria</taxon>
        <taxon>Pseudomonadati</taxon>
        <taxon>Pseudomonadota</taxon>
        <taxon>Gammaproteobacteria</taxon>
        <taxon>Enterobacterales</taxon>
        <taxon>Yersiniaceae</taxon>
        <taxon>Gibbsiella</taxon>
    </lineage>
</organism>
<accession>A0ABP7KYI1</accession>
<sequence length="73" mass="8441">MHRLEKEGNPFRHLILLQRPGGAQGAITRRLRRNTSLRNKESIYNINMIDLRNLPTVKAGVLPLYFSTLPIYP</sequence>
<name>A0ABP7KYI1_9GAMM</name>
<dbReference type="EMBL" id="BAABDG010000002">
    <property type="protein sequence ID" value="GAA3890313.1"/>
    <property type="molecule type" value="Genomic_DNA"/>
</dbReference>
<proteinExistence type="predicted"/>
<reference evidence="2" key="1">
    <citation type="journal article" date="2019" name="Int. J. Syst. Evol. Microbiol.">
        <title>The Global Catalogue of Microorganisms (GCM) 10K type strain sequencing project: providing services to taxonomists for standard genome sequencing and annotation.</title>
        <authorList>
            <consortium name="The Broad Institute Genomics Platform"/>
            <consortium name="The Broad Institute Genome Sequencing Center for Infectious Disease"/>
            <person name="Wu L."/>
            <person name="Ma J."/>
        </authorList>
    </citation>
    <scope>NUCLEOTIDE SEQUENCE [LARGE SCALE GENOMIC DNA]</scope>
    <source>
        <strain evidence="2">JCM 17201</strain>
    </source>
</reference>
<evidence type="ECO:0000313" key="1">
    <source>
        <dbReference type="EMBL" id="GAA3890313.1"/>
    </source>
</evidence>
<comment type="caution">
    <text evidence="1">The sequence shown here is derived from an EMBL/GenBank/DDBJ whole genome shotgun (WGS) entry which is preliminary data.</text>
</comment>
<keyword evidence="2" id="KW-1185">Reference proteome</keyword>